<keyword evidence="1" id="KW-0732">Signal</keyword>
<accession>A6VNW4</accession>
<reference evidence="4" key="1">
    <citation type="journal article" date="2010" name="BMC Genomics">
        <title>A genomic perspective on the potential of Actinobacillus succinogenes for industrial succinate production.</title>
        <authorList>
            <person name="McKinlay J.B."/>
            <person name="Laivenieks M."/>
            <person name="Schindler B.D."/>
            <person name="McKinlay A.A."/>
            <person name="Siddaramappa S."/>
            <person name="Challacombe J.F."/>
            <person name="Lowry S.R."/>
            <person name="Clum A."/>
            <person name="Lapidus A.L."/>
            <person name="Burkhart K.B."/>
            <person name="Harkins V."/>
            <person name="Vieille C."/>
        </authorList>
    </citation>
    <scope>NUCLEOTIDE SEQUENCE [LARGE SCALE GENOMIC DNA]</scope>
    <source>
        <strain evidence="4">ATCC 55618 / DSM 22257 / CCUG 43843 / 130Z</strain>
    </source>
</reference>
<dbReference type="OrthoDB" id="9789585at2"/>
<dbReference type="PANTHER" id="PTHR45431">
    <property type="entry name" value="RHODANESE-LIKE DOMAIN-CONTAINING PROTEIN 15, CHLOROPLASTIC"/>
    <property type="match status" value="1"/>
</dbReference>
<protein>
    <submittedName>
        <fullName evidence="3">Rhodanese domain protein</fullName>
    </submittedName>
</protein>
<dbReference type="InterPro" id="IPR036873">
    <property type="entry name" value="Rhodanese-like_dom_sf"/>
</dbReference>
<dbReference type="PANTHER" id="PTHR45431:SF3">
    <property type="entry name" value="RHODANESE-LIKE DOMAIN-CONTAINING PROTEIN 15, CHLOROPLASTIC"/>
    <property type="match status" value="1"/>
</dbReference>
<dbReference type="STRING" id="339671.Asuc_1301"/>
<proteinExistence type="predicted"/>
<dbReference type="InterPro" id="IPR052367">
    <property type="entry name" value="Thiosulfate_ST/Rhodanese-like"/>
</dbReference>
<dbReference type="SUPFAM" id="SSF52821">
    <property type="entry name" value="Rhodanese/Cell cycle control phosphatase"/>
    <property type="match status" value="1"/>
</dbReference>
<dbReference type="InterPro" id="IPR001763">
    <property type="entry name" value="Rhodanese-like_dom"/>
</dbReference>
<feature type="chain" id="PRO_5002701352" evidence="1">
    <location>
        <begin position="23"/>
        <end position="119"/>
    </location>
</feature>
<evidence type="ECO:0000259" key="2">
    <source>
        <dbReference type="PROSITE" id="PS50206"/>
    </source>
</evidence>
<feature type="domain" description="Rhodanese" evidence="2">
    <location>
        <begin position="33"/>
        <end position="115"/>
    </location>
</feature>
<dbReference type="PROSITE" id="PS50206">
    <property type="entry name" value="RHODANESE_3"/>
    <property type="match status" value="1"/>
</dbReference>
<keyword evidence="4" id="KW-1185">Reference proteome</keyword>
<organism evidence="3 4">
    <name type="scientific">Actinobacillus succinogenes (strain ATCC 55618 / DSM 22257 / CCUG 43843 / 130Z)</name>
    <dbReference type="NCBI Taxonomy" id="339671"/>
    <lineage>
        <taxon>Bacteria</taxon>
        <taxon>Pseudomonadati</taxon>
        <taxon>Pseudomonadota</taxon>
        <taxon>Gammaproteobacteria</taxon>
        <taxon>Pasteurellales</taxon>
        <taxon>Pasteurellaceae</taxon>
        <taxon>Actinobacillus</taxon>
    </lineage>
</organism>
<dbReference type="eggNOG" id="COG0607">
    <property type="taxonomic scope" value="Bacteria"/>
</dbReference>
<evidence type="ECO:0000313" key="3">
    <source>
        <dbReference type="EMBL" id="ABR74661.1"/>
    </source>
</evidence>
<dbReference type="Pfam" id="PF00581">
    <property type="entry name" value="Rhodanese"/>
    <property type="match status" value="1"/>
</dbReference>
<dbReference type="SMART" id="SM00450">
    <property type="entry name" value="RHOD"/>
    <property type="match status" value="1"/>
</dbReference>
<sequence length="119" mass="13240">MKKLTLTLLAALVWASPMISVAAETERAVERSEQARAIWIDVRTPEEFAEGHIEGAVNLPFDQIGARIHEVTADKNAPIHLYCRSGRRSGLALETLKAQGYTNLVNRGGYRDLLVQNIR</sequence>
<dbReference type="Gene3D" id="3.40.250.10">
    <property type="entry name" value="Rhodanese-like domain"/>
    <property type="match status" value="1"/>
</dbReference>
<evidence type="ECO:0000313" key="4">
    <source>
        <dbReference type="Proteomes" id="UP000001114"/>
    </source>
</evidence>
<name>A6VNW4_ACTSZ</name>
<dbReference type="KEGG" id="asu:Asuc_1301"/>
<evidence type="ECO:0000256" key="1">
    <source>
        <dbReference type="SAM" id="SignalP"/>
    </source>
</evidence>
<dbReference type="CDD" id="cd00158">
    <property type="entry name" value="RHOD"/>
    <property type="match status" value="1"/>
</dbReference>
<dbReference type="Proteomes" id="UP000001114">
    <property type="component" value="Chromosome"/>
</dbReference>
<dbReference type="HOGENOM" id="CLU_089574_1_1_6"/>
<dbReference type="AlphaFoldDB" id="A6VNW4"/>
<dbReference type="EMBL" id="CP000746">
    <property type="protein sequence ID" value="ABR74661.1"/>
    <property type="molecule type" value="Genomic_DNA"/>
</dbReference>
<feature type="signal peptide" evidence="1">
    <location>
        <begin position="1"/>
        <end position="22"/>
    </location>
</feature>
<dbReference type="RefSeq" id="WP_012073038.1">
    <property type="nucleotide sequence ID" value="NC_009655.1"/>
</dbReference>
<gene>
    <name evidence="3" type="ordered locus">Asuc_1301</name>
</gene>